<protein>
    <submittedName>
        <fullName evidence="1">Uncharacterized protein</fullName>
    </submittedName>
</protein>
<accession>U1R735</accession>
<dbReference type="EMBL" id="AWSI01000040">
    <property type="protein sequence ID" value="ERH29816.1"/>
    <property type="molecule type" value="Genomic_DNA"/>
</dbReference>
<organism evidence="1 2">
    <name type="scientific">Alloscardovia omnicolens F0580</name>
    <dbReference type="NCBI Taxonomy" id="1321816"/>
    <lineage>
        <taxon>Bacteria</taxon>
        <taxon>Bacillati</taxon>
        <taxon>Actinomycetota</taxon>
        <taxon>Actinomycetes</taxon>
        <taxon>Bifidobacteriales</taxon>
        <taxon>Bifidobacteriaceae</taxon>
        <taxon>Alloscardovia</taxon>
    </lineage>
</organism>
<reference evidence="1 2" key="1">
    <citation type="submission" date="2013-08" db="EMBL/GenBank/DDBJ databases">
        <authorList>
            <person name="Weinstock G."/>
            <person name="Sodergren E."/>
            <person name="Wylie T."/>
            <person name="Fulton L."/>
            <person name="Fulton R."/>
            <person name="Fronick C."/>
            <person name="O'Laughlin M."/>
            <person name="Godfrey J."/>
            <person name="Miner T."/>
            <person name="Herter B."/>
            <person name="Appelbaum E."/>
            <person name="Cordes M."/>
            <person name="Lek S."/>
            <person name="Wollam A."/>
            <person name="Pepin K.H."/>
            <person name="Palsikar V.B."/>
            <person name="Mitreva M."/>
            <person name="Wilson R.K."/>
        </authorList>
    </citation>
    <scope>NUCLEOTIDE SEQUENCE [LARGE SCALE GENOMIC DNA]</scope>
    <source>
        <strain evidence="1 2">F0580</strain>
    </source>
</reference>
<evidence type="ECO:0000313" key="2">
    <source>
        <dbReference type="Proteomes" id="UP000016519"/>
    </source>
</evidence>
<dbReference type="AlphaFoldDB" id="U1R735"/>
<proteinExistence type="predicted"/>
<gene>
    <name evidence="1" type="ORF">HMPREF9244_01445</name>
</gene>
<keyword evidence="2" id="KW-1185">Reference proteome</keyword>
<comment type="caution">
    <text evidence="1">The sequence shown here is derived from an EMBL/GenBank/DDBJ whole genome shotgun (WGS) entry which is preliminary data.</text>
</comment>
<evidence type="ECO:0000313" key="1">
    <source>
        <dbReference type="EMBL" id="ERH29816.1"/>
    </source>
</evidence>
<dbReference type="HOGENOM" id="CLU_3113838_0_0_11"/>
<name>U1R735_9BIFI</name>
<dbReference type="Proteomes" id="UP000016519">
    <property type="component" value="Unassembled WGS sequence"/>
</dbReference>
<sequence>MAVDVGGVAWARVRERVLVECAGDMRNRYASFEAIFVRQNWHSRCINRLS</sequence>
<dbReference type="RefSeq" id="WP_021618560.1">
    <property type="nucleotide sequence ID" value="NZ_KE952646.1"/>
</dbReference>
<dbReference type="PATRIC" id="fig|1321816.3.peg.1273"/>
<dbReference type="STRING" id="419015.HMPREF3214_00931"/>